<evidence type="ECO:0000256" key="4">
    <source>
        <dbReference type="ARBA" id="ARBA00022840"/>
    </source>
</evidence>
<keyword evidence="4 7" id="KW-0067">ATP-binding</keyword>
<proteinExistence type="inferred from homology"/>
<evidence type="ECO:0000256" key="7">
    <source>
        <dbReference type="RuleBase" id="RU363039"/>
    </source>
</evidence>
<dbReference type="InterPro" id="IPR014729">
    <property type="entry name" value="Rossmann-like_a/b/a_fold"/>
</dbReference>
<dbReference type="PANTHER" id="PTHR43326">
    <property type="entry name" value="METHIONYL-TRNA SYNTHETASE"/>
    <property type="match status" value="1"/>
</dbReference>
<dbReference type="InterPro" id="IPR041872">
    <property type="entry name" value="Anticodon_Met"/>
</dbReference>
<evidence type="ECO:0000313" key="10">
    <source>
        <dbReference type="EMBL" id="HIV04199.1"/>
    </source>
</evidence>
<dbReference type="InterPro" id="IPR009080">
    <property type="entry name" value="tRNAsynth_Ia_anticodon-bd"/>
</dbReference>
<reference evidence="10" key="1">
    <citation type="submission" date="2020-10" db="EMBL/GenBank/DDBJ databases">
        <authorList>
            <person name="Gilroy R."/>
        </authorList>
    </citation>
    <scope>NUCLEOTIDE SEQUENCE</scope>
    <source>
        <strain evidence="10">10669</strain>
    </source>
</reference>
<keyword evidence="3 7" id="KW-0547">Nucleotide-binding</keyword>
<comment type="caution">
    <text evidence="10">The sequence shown here is derived from an EMBL/GenBank/DDBJ whole genome shotgun (WGS) entry which is preliminary data.</text>
</comment>
<evidence type="ECO:0000256" key="6">
    <source>
        <dbReference type="ARBA" id="ARBA00023146"/>
    </source>
</evidence>
<dbReference type="GO" id="GO:0004825">
    <property type="term" value="F:methionine-tRNA ligase activity"/>
    <property type="evidence" value="ECO:0007669"/>
    <property type="project" value="UniProtKB-EC"/>
</dbReference>
<dbReference type="Gene3D" id="1.10.730.10">
    <property type="entry name" value="Isoleucyl-tRNA Synthetase, Domain 1"/>
    <property type="match status" value="1"/>
</dbReference>
<gene>
    <name evidence="10" type="ORF">IAC75_03490</name>
</gene>
<feature type="domain" description="Methionyl/Leucyl tRNA synthetase" evidence="8">
    <location>
        <begin position="6"/>
        <end position="136"/>
    </location>
</feature>
<organism evidence="10 11">
    <name type="scientific">Candidatus Spyradosoma merdigallinarum</name>
    <dbReference type="NCBI Taxonomy" id="2840950"/>
    <lineage>
        <taxon>Bacteria</taxon>
        <taxon>Pseudomonadati</taxon>
        <taxon>Verrucomicrobiota</taxon>
        <taxon>Opitutia</taxon>
        <taxon>Opitutia incertae sedis</taxon>
        <taxon>Candidatus Spyradosoma</taxon>
    </lineage>
</organism>
<dbReference type="Pfam" id="PF19303">
    <property type="entry name" value="Anticodon_3"/>
    <property type="match status" value="1"/>
</dbReference>
<accession>A0A9D1NJB9</accession>
<dbReference type="Gene3D" id="3.40.50.620">
    <property type="entry name" value="HUPs"/>
    <property type="match status" value="1"/>
</dbReference>
<name>A0A9D1NJB9_9BACT</name>
<evidence type="ECO:0000313" key="11">
    <source>
        <dbReference type="Proteomes" id="UP000886812"/>
    </source>
</evidence>
<evidence type="ECO:0000259" key="8">
    <source>
        <dbReference type="Pfam" id="PF09334"/>
    </source>
</evidence>
<dbReference type="EMBL" id="DVOG01000089">
    <property type="protein sequence ID" value="HIV04199.1"/>
    <property type="molecule type" value="Genomic_DNA"/>
</dbReference>
<dbReference type="Gene3D" id="2.170.220.10">
    <property type="match status" value="1"/>
</dbReference>
<keyword evidence="5 7" id="KW-0648">Protein biosynthesis</keyword>
<dbReference type="InterPro" id="IPR033911">
    <property type="entry name" value="MetRS_core"/>
</dbReference>
<dbReference type="GO" id="GO:0006431">
    <property type="term" value="P:methionyl-tRNA aminoacylation"/>
    <property type="evidence" value="ECO:0007669"/>
    <property type="project" value="InterPro"/>
</dbReference>
<dbReference type="CDD" id="cd07957">
    <property type="entry name" value="Anticodon_Ia_Met"/>
    <property type="match status" value="1"/>
</dbReference>
<dbReference type="SUPFAM" id="SSF47323">
    <property type="entry name" value="Anticodon-binding domain of a subclass of class I aminoacyl-tRNA synthetases"/>
    <property type="match status" value="1"/>
</dbReference>
<reference evidence="10" key="2">
    <citation type="journal article" date="2021" name="PeerJ">
        <title>Extensive microbial diversity within the chicken gut microbiome revealed by metagenomics and culture.</title>
        <authorList>
            <person name="Gilroy R."/>
            <person name="Ravi A."/>
            <person name="Getino M."/>
            <person name="Pursley I."/>
            <person name="Horton D.L."/>
            <person name="Alikhan N.F."/>
            <person name="Baker D."/>
            <person name="Gharbi K."/>
            <person name="Hall N."/>
            <person name="Watson M."/>
            <person name="Adriaenssens E.M."/>
            <person name="Foster-Nyarko E."/>
            <person name="Jarju S."/>
            <person name="Secka A."/>
            <person name="Antonio M."/>
            <person name="Oren A."/>
            <person name="Chaudhuri R.R."/>
            <person name="La Ragione R."/>
            <person name="Hildebrand F."/>
            <person name="Pallen M.J."/>
        </authorList>
    </citation>
    <scope>NUCLEOTIDE SEQUENCE</scope>
    <source>
        <strain evidence="10">10669</strain>
    </source>
</reference>
<dbReference type="AlphaFoldDB" id="A0A9D1NJB9"/>
<protein>
    <recommendedName>
        <fullName evidence="1">methionine--tRNA ligase</fullName>
        <ecNumber evidence="1">6.1.1.10</ecNumber>
    </recommendedName>
</protein>
<evidence type="ECO:0000256" key="2">
    <source>
        <dbReference type="ARBA" id="ARBA00022598"/>
    </source>
</evidence>
<keyword evidence="6 7" id="KW-0030">Aminoacyl-tRNA synthetase</keyword>
<evidence type="ECO:0000259" key="9">
    <source>
        <dbReference type="Pfam" id="PF19303"/>
    </source>
</evidence>
<comment type="similarity">
    <text evidence="7">Belongs to the class-I aminoacyl-tRNA synthetase family.</text>
</comment>
<evidence type="ECO:0000256" key="3">
    <source>
        <dbReference type="ARBA" id="ARBA00022741"/>
    </source>
</evidence>
<dbReference type="CDD" id="cd00814">
    <property type="entry name" value="MetRS_core"/>
    <property type="match status" value="1"/>
</dbReference>
<feature type="domain" description="Methionyl/Leucyl tRNA synthetase" evidence="8">
    <location>
        <begin position="156"/>
        <end position="363"/>
    </location>
</feature>
<keyword evidence="2 7" id="KW-0436">Ligase</keyword>
<evidence type="ECO:0000256" key="1">
    <source>
        <dbReference type="ARBA" id="ARBA00012838"/>
    </source>
</evidence>
<dbReference type="Proteomes" id="UP000886812">
    <property type="component" value="Unassembled WGS sequence"/>
</dbReference>
<dbReference type="EC" id="6.1.1.10" evidence="1"/>
<dbReference type="PANTHER" id="PTHR43326:SF1">
    <property type="entry name" value="METHIONINE--TRNA LIGASE, MITOCHONDRIAL"/>
    <property type="match status" value="1"/>
</dbReference>
<dbReference type="InterPro" id="IPR015413">
    <property type="entry name" value="Methionyl/Leucyl_tRNA_Synth"/>
</dbReference>
<dbReference type="GO" id="GO:0005524">
    <property type="term" value="F:ATP binding"/>
    <property type="evidence" value="ECO:0007669"/>
    <property type="project" value="UniProtKB-KW"/>
</dbReference>
<dbReference type="PRINTS" id="PR01041">
    <property type="entry name" value="TRNASYNTHMET"/>
</dbReference>
<dbReference type="FunFam" id="2.170.220.10:FF:000003">
    <property type="entry name" value="Methionine--tRNA ligase"/>
    <property type="match status" value="1"/>
</dbReference>
<evidence type="ECO:0000256" key="5">
    <source>
        <dbReference type="ARBA" id="ARBA00022917"/>
    </source>
</evidence>
<dbReference type="Pfam" id="PF09334">
    <property type="entry name" value="tRNA-synt_1g"/>
    <property type="match status" value="2"/>
</dbReference>
<dbReference type="SUPFAM" id="SSF52374">
    <property type="entry name" value="Nucleotidylyl transferase"/>
    <property type="match status" value="1"/>
</dbReference>
<feature type="domain" description="Methionyl-tRNA synthetase anticodon-binding" evidence="9">
    <location>
        <begin position="384"/>
        <end position="487"/>
    </location>
</feature>
<dbReference type="InterPro" id="IPR023457">
    <property type="entry name" value="Met-tRNA_synth_2"/>
</dbReference>
<sequence length="517" mass="58531">MSKPFYLTTAIDYANGAPHLGHAYEKVLADAIARFHRMNGETVHFLTGLDEHGQKVQQTAQKRGISPQQCCDETAELFLKLCRDLNISNDDYIRTTQPRHVKVVQELLQKLYDAGKIYKADYKGFYSIRQEQFVLEKDRLEDGSWPELFGEVIEITESNYFFRLAEHRDWLRGYIEEHPDFIFPEFRRRNVLEFLKEPISDLCISRPKERLSWGIELPFDKDFVTYVWFDALTNYYSAAVEKGCWPADIHVIGKDILVPPHAVYWPVMLHAAGIELPKKILAHGWWLSAGRKVSKTKTAADAAAPREKSALELAAEFGADAFRYFVLREMAVGQDSEYSEALYMSRYKSDLGNDLGNLVNRVLKMTGNYCGGASPVPALDEAPERELRELWEKTERQYHGLAAQLDFRGALDALWTFIRGINRYADARAPWKLAKSDAPADRAALETSLAVMAEGLRLAAVALFPVMPGTSEKIQTLLGCAPAEKFEGHQTWGRSLVGKTFGAGAILFPRPDPKKSV</sequence>